<dbReference type="AlphaFoldDB" id="A0A5B2WIN3"/>
<organism evidence="2 3">
    <name type="scientific">Solihabitans fulvus</name>
    <dbReference type="NCBI Taxonomy" id="1892852"/>
    <lineage>
        <taxon>Bacteria</taxon>
        <taxon>Bacillati</taxon>
        <taxon>Actinomycetota</taxon>
        <taxon>Actinomycetes</taxon>
        <taxon>Pseudonocardiales</taxon>
        <taxon>Pseudonocardiaceae</taxon>
        <taxon>Solihabitans</taxon>
    </lineage>
</organism>
<dbReference type="InterPro" id="IPR005149">
    <property type="entry name" value="Tscrpt_reg_PadR_N"/>
</dbReference>
<dbReference type="SUPFAM" id="SSF46785">
    <property type="entry name" value="Winged helix' DNA-binding domain"/>
    <property type="match status" value="1"/>
</dbReference>
<evidence type="ECO:0000313" key="3">
    <source>
        <dbReference type="Proteomes" id="UP000323454"/>
    </source>
</evidence>
<accession>A0A5B2WIN3</accession>
<dbReference type="InterPro" id="IPR052509">
    <property type="entry name" value="Metal_resp_DNA-bind_regulator"/>
</dbReference>
<dbReference type="InterPro" id="IPR036390">
    <property type="entry name" value="WH_DNA-bd_sf"/>
</dbReference>
<protein>
    <submittedName>
        <fullName evidence="2">PadR family transcriptional regulator</fullName>
    </submittedName>
</protein>
<dbReference type="Gene3D" id="1.10.10.10">
    <property type="entry name" value="Winged helix-like DNA-binding domain superfamily/Winged helix DNA-binding domain"/>
    <property type="match status" value="1"/>
</dbReference>
<gene>
    <name evidence="2" type="ORF">F0L68_38110</name>
</gene>
<dbReference type="Proteomes" id="UP000323454">
    <property type="component" value="Unassembled WGS sequence"/>
</dbReference>
<dbReference type="PANTHER" id="PTHR33169">
    <property type="entry name" value="PADR-FAMILY TRANSCRIPTIONAL REGULATOR"/>
    <property type="match status" value="1"/>
</dbReference>
<reference evidence="2 3" key="2">
    <citation type="submission" date="2019-09" db="EMBL/GenBank/DDBJ databases">
        <authorList>
            <person name="Jin C."/>
        </authorList>
    </citation>
    <scope>NUCLEOTIDE SEQUENCE [LARGE SCALE GENOMIC DNA]</scope>
    <source>
        <strain evidence="2 3">AN110305</strain>
    </source>
</reference>
<sequence length="185" mass="21716">MHPYEMQQTMRERHVNRMVKVTVGSLYHAVDKLERTGLIEATQTSREGNRPERTTYRITDEGRDVFADQLRHMTAEPADEYPEFDLAVGFLHKLDPEDALRQLHERTTAIESNLAAQQVWMDRLATQNLQPMYWINIRYRHAMWQAELTWIRDLVARLESGQINWPNCTPRTKLTVVHESAEETG</sequence>
<evidence type="ECO:0000313" key="2">
    <source>
        <dbReference type="EMBL" id="KAA2251265.1"/>
    </source>
</evidence>
<dbReference type="OrthoDB" id="8443918at2"/>
<dbReference type="PANTHER" id="PTHR33169:SF14">
    <property type="entry name" value="TRANSCRIPTIONAL REGULATOR RV3488"/>
    <property type="match status" value="1"/>
</dbReference>
<name>A0A5B2WIN3_9PSEU</name>
<feature type="domain" description="Transcription regulator PadR N-terminal" evidence="1">
    <location>
        <begin position="1"/>
        <end position="67"/>
    </location>
</feature>
<dbReference type="EMBL" id="VUOB01000085">
    <property type="protein sequence ID" value="KAA2251265.1"/>
    <property type="molecule type" value="Genomic_DNA"/>
</dbReference>
<dbReference type="Pfam" id="PF03551">
    <property type="entry name" value="PadR"/>
    <property type="match status" value="1"/>
</dbReference>
<comment type="caution">
    <text evidence="2">The sequence shown here is derived from an EMBL/GenBank/DDBJ whole genome shotgun (WGS) entry which is preliminary data.</text>
</comment>
<reference evidence="2 3" key="1">
    <citation type="submission" date="2019-09" db="EMBL/GenBank/DDBJ databases">
        <title>Goodfellowia gen. nov., a new genus of the Pseudonocardineae related to Actinoalloteichus, containing Goodfellowia coeruleoviolacea gen. nov., comb. nov. gen. nov., comb. nov.</title>
        <authorList>
            <person name="Labeda D."/>
        </authorList>
    </citation>
    <scope>NUCLEOTIDE SEQUENCE [LARGE SCALE GENOMIC DNA]</scope>
    <source>
        <strain evidence="2 3">AN110305</strain>
    </source>
</reference>
<keyword evidence="3" id="KW-1185">Reference proteome</keyword>
<dbReference type="InterPro" id="IPR036388">
    <property type="entry name" value="WH-like_DNA-bd_sf"/>
</dbReference>
<proteinExistence type="predicted"/>
<evidence type="ECO:0000259" key="1">
    <source>
        <dbReference type="Pfam" id="PF03551"/>
    </source>
</evidence>